<dbReference type="EMBL" id="UZAU01000791">
    <property type="status" value="NOT_ANNOTATED_CDS"/>
    <property type="molecule type" value="Genomic_DNA"/>
</dbReference>
<dbReference type="SUPFAM" id="SSF56672">
    <property type="entry name" value="DNA/RNA polymerases"/>
    <property type="match status" value="1"/>
</dbReference>
<evidence type="ECO:0000313" key="3">
    <source>
        <dbReference type="Proteomes" id="UP000596661"/>
    </source>
</evidence>
<evidence type="ECO:0000313" key="2">
    <source>
        <dbReference type="EnsemblPlants" id="cds.evm.model.10.303"/>
    </source>
</evidence>
<dbReference type="SUPFAM" id="SSF56219">
    <property type="entry name" value="DNase I-like"/>
    <property type="match status" value="1"/>
</dbReference>
<reference evidence="2" key="1">
    <citation type="submission" date="2021-03" db="UniProtKB">
        <authorList>
            <consortium name="EnsemblPlants"/>
        </authorList>
    </citation>
    <scope>IDENTIFICATION</scope>
</reference>
<dbReference type="EnsemblPlants" id="evm.model.10.303">
    <property type="protein sequence ID" value="cds.evm.model.10.303"/>
    <property type="gene ID" value="evm.TU.10.303"/>
</dbReference>
<dbReference type="Pfam" id="PF14111">
    <property type="entry name" value="DUF4283"/>
    <property type="match status" value="1"/>
</dbReference>
<dbReference type="CDD" id="cd01650">
    <property type="entry name" value="RT_nLTR_like"/>
    <property type="match status" value="1"/>
</dbReference>
<organism evidence="2 3">
    <name type="scientific">Cannabis sativa</name>
    <name type="common">Hemp</name>
    <name type="synonym">Marijuana</name>
    <dbReference type="NCBI Taxonomy" id="3483"/>
    <lineage>
        <taxon>Eukaryota</taxon>
        <taxon>Viridiplantae</taxon>
        <taxon>Streptophyta</taxon>
        <taxon>Embryophyta</taxon>
        <taxon>Tracheophyta</taxon>
        <taxon>Spermatophyta</taxon>
        <taxon>Magnoliopsida</taxon>
        <taxon>eudicotyledons</taxon>
        <taxon>Gunneridae</taxon>
        <taxon>Pentapetalae</taxon>
        <taxon>rosids</taxon>
        <taxon>fabids</taxon>
        <taxon>Rosales</taxon>
        <taxon>Cannabaceae</taxon>
        <taxon>Cannabis</taxon>
    </lineage>
</organism>
<dbReference type="Gramene" id="evm.model.10.303">
    <property type="protein sequence ID" value="cds.evm.model.10.303"/>
    <property type="gene ID" value="evm.TU.10.303"/>
</dbReference>
<dbReference type="Pfam" id="PF13456">
    <property type="entry name" value="RVT_3"/>
    <property type="match status" value="1"/>
</dbReference>
<dbReference type="InterPro" id="IPR044730">
    <property type="entry name" value="RNase_H-like_dom_plant"/>
</dbReference>
<dbReference type="InterPro" id="IPR036397">
    <property type="entry name" value="RNaseH_sf"/>
</dbReference>
<keyword evidence="3" id="KW-1185">Reference proteome</keyword>
<dbReference type="Pfam" id="PF00078">
    <property type="entry name" value="RVT_1"/>
    <property type="match status" value="1"/>
</dbReference>
<dbReference type="InterPro" id="IPR025558">
    <property type="entry name" value="DUF4283"/>
</dbReference>
<dbReference type="CDD" id="cd06222">
    <property type="entry name" value="RNase_H_like"/>
    <property type="match status" value="1"/>
</dbReference>
<dbReference type="GO" id="GO:0004523">
    <property type="term" value="F:RNA-DNA hybrid ribonuclease activity"/>
    <property type="evidence" value="ECO:0007669"/>
    <property type="project" value="InterPro"/>
</dbReference>
<dbReference type="GO" id="GO:0003676">
    <property type="term" value="F:nucleic acid binding"/>
    <property type="evidence" value="ECO:0007669"/>
    <property type="project" value="InterPro"/>
</dbReference>
<evidence type="ECO:0000259" key="1">
    <source>
        <dbReference type="PROSITE" id="PS50878"/>
    </source>
</evidence>
<dbReference type="InterPro" id="IPR000477">
    <property type="entry name" value="RT_dom"/>
</dbReference>
<feature type="domain" description="Reverse transcriptase" evidence="1">
    <location>
        <begin position="514"/>
        <end position="780"/>
    </location>
</feature>
<dbReference type="AlphaFoldDB" id="A0A803QN88"/>
<sequence>MEGITENMAHVLPLTDKEATVHELLDDVGGSRTGKTFCLVFRVLTTRTIKIEWFEEAMRNAWTTRSPITFSEYGNGMFMAEFGCEGDMRRVIEGQPWHFDHCLVTSANPAGLDTLLPNQLRVLLDVSKPIPREELPLPYGNVDHSLAAAVSQFLTAEDVGAGSSSSATPLRRDEIICQGINDGIPIPASTFSGFERVSSDQGFSPGLRSVAAVDVHCDAFQSVPPATAIAVHIPNDIDSVAVQDVARNFEKSKVVFMSNPTKKMMLMSWNARGLGSPRAFRNLSLIVNNHKPSFLFIMESKLLAGQCDVLRTKLFFDSAFEVPRSSNSPPPHYAMLSFQNFVNKYSLTPVHFVGNKFTWKHSLTYERLDWCIANDKWLQQYPQAILHHLSFYGSDHRVLKLVLVDDSMSRVKSKRFMFENHWLTDPSFFNTVSNSWCGSVLNSNNCPLSHFLSKQPKLSRFNNCVSGCLLLAMKSRRFIRLYGDKAPGLDGMNAYFYQKNWNTLGEDLCMAILDILNNNASMNSINSTLIVLIPKKANASSLKDFRPISFCTTLYKIVAKVIANMIKVVMEDIISPTQSAFLSDRLIFDNIFIAQEMVHAINHRKLGKIGWVGLKLDMEKAFDRVEWNFLLAILKHFNFPKRINNLIRKCLSSVSIRFNINGSFSREIFPTRGIRQGVPLSPYLFLLCSEGLSAALCNQQRIGNFQGISIARNAPVISHLHFADGTSLFARATQTSCNAIKAAIQMYNQATGQQVNFSKSSILFSPNTPSHVSDYFDSNLGLAHKPFMSKYLGVPQCFGRSKKSSFNFVLDRVSSHLNVWNNKFFSKAGKEVLLKAVIQAIPSYVMSYFKIPASIGKKVEKLMAQFWWGSFGKNTKTHWKSWSFLCNSKFFGGLGFRSLIHHNQALLAKQAWRIFTTPESLASRILKARYFKNSTFLDASKGHSPSFSWTSLLWGRDLLKDGLIWKVGNGALIRTLQDPWVPNQRVLRYNNNQLPPSDKVQFFINSNGHWNKHKLSTYFDSATVANILQVPIGGINKNDSLIWKGDPSGLLTVNCPVETVTHSLLDCSRARQEWSLDAGDLVQWASNYLLQYKNAQSKRIDAELACHSHAATEQSQPKKGYYQLYTDAATDTKHSKIGLGAIIKDWTGRIIAGISLPIPAQVSPLMAEAMALKSTLDWCCSIRIPLASIFTDSKQLISKINSSKKELSALADIVEDIKSSSSYFPTASICFVPRDSNTYAHHMARNALGLDEELV</sequence>
<dbReference type="SUPFAM" id="SSF53098">
    <property type="entry name" value="Ribonuclease H-like"/>
    <property type="match status" value="1"/>
</dbReference>
<accession>A0A803QN88</accession>
<name>A0A803QN88_CANSA</name>
<dbReference type="Gene3D" id="3.30.420.10">
    <property type="entry name" value="Ribonuclease H-like superfamily/Ribonuclease H"/>
    <property type="match status" value="1"/>
</dbReference>
<dbReference type="PANTHER" id="PTHR33116:SF86">
    <property type="entry name" value="REVERSE TRANSCRIPTASE DOMAIN-CONTAINING PROTEIN"/>
    <property type="match status" value="1"/>
</dbReference>
<dbReference type="InterPro" id="IPR002156">
    <property type="entry name" value="RNaseH_domain"/>
</dbReference>
<proteinExistence type="predicted"/>
<dbReference type="Proteomes" id="UP000596661">
    <property type="component" value="Unassembled WGS sequence"/>
</dbReference>
<dbReference type="InterPro" id="IPR012337">
    <property type="entry name" value="RNaseH-like_sf"/>
</dbReference>
<dbReference type="InterPro" id="IPR036691">
    <property type="entry name" value="Endo/exonu/phosph_ase_sf"/>
</dbReference>
<dbReference type="PROSITE" id="PS50878">
    <property type="entry name" value="RT_POL"/>
    <property type="match status" value="1"/>
</dbReference>
<protein>
    <recommendedName>
        <fullName evidence="1">Reverse transcriptase domain-containing protein</fullName>
    </recommendedName>
</protein>
<dbReference type="PANTHER" id="PTHR33116">
    <property type="entry name" value="REVERSE TRANSCRIPTASE ZINC-BINDING DOMAIN-CONTAINING PROTEIN-RELATED-RELATED"/>
    <property type="match status" value="1"/>
</dbReference>
<dbReference type="InterPro" id="IPR043502">
    <property type="entry name" value="DNA/RNA_pol_sf"/>
</dbReference>